<dbReference type="Proteomes" id="UP001165427">
    <property type="component" value="Unassembled WGS sequence"/>
</dbReference>
<dbReference type="InterPro" id="IPR027417">
    <property type="entry name" value="P-loop_NTPase"/>
</dbReference>
<evidence type="ECO:0000256" key="6">
    <source>
        <dbReference type="ARBA" id="ARBA00022842"/>
    </source>
</evidence>
<feature type="binding site" evidence="8">
    <location>
        <begin position="166"/>
        <end position="173"/>
    </location>
    <ligand>
        <name>GTP</name>
        <dbReference type="ChEBI" id="CHEBI:37565"/>
    </ligand>
</feature>
<dbReference type="EMBL" id="JALJRB010000009">
    <property type="protein sequence ID" value="MCJ8500933.1"/>
    <property type="molecule type" value="Genomic_DNA"/>
</dbReference>
<feature type="binding site" evidence="8">
    <location>
        <begin position="213"/>
        <end position="216"/>
    </location>
    <ligand>
        <name>GTP</name>
        <dbReference type="ChEBI" id="CHEBI:37565"/>
    </ligand>
</feature>
<keyword evidence="3 8" id="KW-0479">Metal-binding</keyword>
<evidence type="ECO:0000256" key="5">
    <source>
        <dbReference type="ARBA" id="ARBA00022801"/>
    </source>
</evidence>
<evidence type="ECO:0000256" key="1">
    <source>
        <dbReference type="ARBA" id="ARBA00007699"/>
    </source>
</evidence>
<dbReference type="GO" id="GO:0003924">
    <property type="term" value="F:GTPase activity"/>
    <property type="evidence" value="ECO:0007669"/>
    <property type="project" value="UniProtKB-UniRule"/>
</dbReference>
<dbReference type="GO" id="GO:0005525">
    <property type="term" value="F:GTP binding"/>
    <property type="evidence" value="ECO:0007669"/>
    <property type="project" value="UniProtKB-UniRule"/>
</dbReference>
<dbReference type="NCBIfam" id="NF008955">
    <property type="entry name" value="PRK12297.1"/>
    <property type="match status" value="1"/>
</dbReference>
<comment type="function">
    <text evidence="8">An essential GTPase which binds GTP, GDP and possibly (p)ppGpp with moderate affinity, with high nucleotide exchange rates and a fairly low GTP hydrolysis rate. Plays a role in control of the cell cycle, stress response, ribosome biogenesis and in those bacteria that undergo differentiation, in morphogenesis control.</text>
</comment>
<dbReference type="HAMAP" id="MF_01454">
    <property type="entry name" value="GTPase_Obg"/>
    <property type="match status" value="1"/>
</dbReference>
<dbReference type="NCBIfam" id="NF008954">
    <property type="entry name" value="PRK12296.1"/>
    <property type="match status" value="1"/>
</dbReference>
<accession>A0AA41R8R0</accession>
<dbReference type="PROSITE" id="PS51710">
    <property type="entry name" value="G_OBG"/>
    <property type="match status" value="1"/>
</dbReference>
<sequence>MKFIDEATIVVQSGDGGPGCVSFRRERFVPKGGPDGGSGGKGGSVILRAAPNKRTLYHLHFKKEYKAANGVPGQGRQKSGRAGADLVLDLPVGTMVRDAETGELLHDLVTAEQTSVVAAGGRGGQGNTHFKSSTHRTPRFAQPGEPGQRLTLRLELKLIADVGLIGLPNAGKSTLISAISSARPKIADYPFTTLTPNLGVVALAGAEPYVVADIPGLIEGAHTGAGLGTRFLRHVERTRFLVHLIDAGALDAGNPLQAYTTVNRELAGYSAALAAKPQLVVLNKLDITEAEASADAFCRALSGVEVVRISAATGQGVQRLTHLLRQRLDLLDEADDQP</sequence>
<dbReference type="Gene3D" id="2.70.210.12">
    <property type="entry name" value="GTP1/OBG domain"/>
    <property type="match status" value="1"/>
</dbReference>
<dbReference type="SUPFAM" id="SSF82051">
    <property type="entry name" value="Obg GTP-binding protein N-terminal domain"/>
    <property type="match status" value="1"/>
</dbReference>
<comment type="similarity">
    <text evidence="1 8">Belongs to the TRAFAC class OBG-HflX-like GTPase superfamily. OBG GTPase family.</text>
</comment>
<comment type="cofactor">
    <cofactor evidence="8">
        <name>Mg(2+)</name>
        <dbReference type="ChEBI" id="CHEBI:18420"/>
    </cofactor>
</comment>
<dbReference type="InterPro" id="IPR045086">
    <property type="entry name" value="OBG_GTPase"/>
</dbReference>
<feature type="domain" description="Obg" evidence="11">
    <location>
        <begin position="1"/>
        <end position="159"/>
    </location>
</feature>
<feature type="domain" description="OBG-type G" evidence="10">
    <location>
        <begin position="160"/>
        <end position="329"/>
    </location>
</feature>
<dbReference type="GO" id="GO:0042254">
    <property type="term" value="P:ribosome biogenesis"/>
    <property type="evidence" value="ECO:0007669"/>
    <property type="project" value="UniProtKB-UniRule"/>
</dbReference>
<keyword evidence="6 8" id="KW-0460">Magnesium</keyword>
<dbReference type="InterPro" id="IPR036726">
    <property type="entry name" value="GTP1_OBG_dom_sf"/>
</dbReference>
<dbReference type="PROSITE" id="PS00905">
    <property type="entry name" value="GTP1_OBG"/>
    <property type="match status" value="1"/>
</dbReference>
<dbReference type="EC" id="3.6.5.-" evidence="8"/>
<evidence type="ECO:0000259" key="11">
    <source>
        <dbReference type="PROSITE" id="PS51883"/>
    </source>
</evidence>
<evidence type="ECO:0000256" key="7">
    <source>
        <dbReference type="ARBA" id="ARBA00023134"/>
    </source>
</evidence>
<dbReference type="Pfam" id="PF01018">
    <property type="entry name" value="GTP1_OBG"/>
    <property type="match status" value="1"/>
</dbReference>
<dbReference type="FunFam" id="2.70.210.12:FF:000001">
    <property type="entry name" value="GTPase Obg"/>
    <property type="match status" value="1"/>
</dbReference>
<dbReference type="AlphaFoldDB" id="A0AA41R8R0"/>
<name>A0AA41R8R0_9BACT</name>
<dbReference type="NCBIfam" id="TIGR02729">
    <property type="entry name" value="Obg_CgtA"/>
    <property type="match status" value="1"/>
</dbReference>
<keyword evidence="2 8" id="KW-0963">Cytoplasm</keyword>
<dbReference type="GO" id="GO:0005737">
    <property type="term" value="C:cytoplasm"/>
    <property type="evidence" value="ECO:0007669"/>
    <property type="project" value="UniProtKB-SubCell"/>
</dbReference>
<feature type="binding site" evidence="8">
    <location>
        <position position="193"/>
    </location>
    <ligand>
        <name>Mg(2+)</name>
        <dbReference type="ChEBI" id="CHEBI:18420"/>
    </ligand>
</feature>
<evidence type="ECO:0000256" key="9">
    <source>
        <dbReference type="SAM" id="MobiDB-lite"/>
    </source>
</evidence>
<dbReference type="PRINTS" id="PR00326">
    <property type="entry name" value="GTP1OBG"/>
</dbReference>
<evidence type="ECO:0000256" key="3">
    <source>
        <dbReference type="ARBA" id="ARBA00022723"/>
    </source>
</evidence>
<comment type="subunit">
    <text evidence="8">Monomer.</text>
</comment>
<dbReference type="GO" id="GO:0043022">
    <property type="term" value="F:ribosome binding"/>
    <property type="evidence" value="ECO:0007669"/>
    <property type="project" value="UniProtKB-ARBA"/>
</dbReference>
<evidence type="ECO:0000313" key="13">
    <source>
        <dbReference type="Proteomes" id="UP001165427"/>
    </source>
</evidence>
<feature type="binding site" evidence="8">
    <location>
        <position position="173"/>
    </location>
    <ligand>
        <name>Mg(2+)</name>
        <dbReference type="ChEBI" id="CHEBI:18420"/>
    </ligand>
</feature>
<comment type="subcellular location">
    <subcellularLocation>
        <location evidence="8">Cytoplasm</location>
    </subcellularLocation>
</comment>
<organism evidence="12 13">
    <name type="scientific">Desulfatitalea alkaliphila</name>
    <dbReference type="NCBI Taxonomy" id="2929485"/>
    <lineage>
        <taxon>Bacteria</taxon>
        <taxon>Pseudomonadati</taxon>
        <taxon>Thermodesulfobacteriota</taxon>
        <taxon>Desulfobacteria</taxon>
        <taxon>Desulfobacterales</taxon>
        <taxon>Desulfosarcinaceae</taxon>
        <taxon>Desulfatitalea</taxon>
    </lineage>
</organism>
<keyword evidence="7 8" id="KW-0342">GTP-binding</keyword>
<dbReference type="Gene3D" id="3.40.50.300">
    <property type="entry name" value="P-loop containing nucleotide triphosphate hydrolases"/>
    <property type="match status" value="1"/>
</dbReference>
<feature type="binding site" evidence="8">
    <location>
        <begin position="283"/>
        <end position="286"/>
    </location>
    <ligand>
        <name>GTP</name>
        <dbReference type="ChEBI" id="CHEBI:37565"/>
    </ligand>
</feature>
<keyword evidence="4 8" id="KW-0547">Nucleotide-binding</keyword>
<proteinExistence type="inferred from homology"/>
<evidence type="ECO:0000256" key="8">
    <source>
        <dbReference type="HAMAP-Rule" id="MF_01454"/>
    </source>
</evidence>
<feature type="binding site" evidence="8">
    <location>
        <begin position="310"/>
        <end position="312"/>
    </location>
    <ligand>
        <name>GTP</name>
        <dbReference type="ChEBI" id="CHEBI:37565"/>
    </ligand>
</feature>
<dbReference type="PROSITE" id="PS51883">
    <property type="entry name" value="OBG"/>
    <property type="match status" value="1"/>
</dbReference>
<evidence type="ECO:0000256" key="2">
    <source>
        <dbReference type="ARBA" id="ARBA00022490"/>
    </source>
</evidence>
<evidence type="ECO:0000259" key="10">
    <source>
        <dbReference type="PROSITE" id="PS51710"/>
    </source>
</evidence>
<keyword evidence="13" id="KW-1185">Reference proteome</keyword>
<keyword evidence="5 8" id="KW-0378">Hydrolase</keyword>
<dbReference type="InterPro" id="IPR006073">
    <property type="entry name" value="GTP-bd"/>
</dbReference>
<gene>
    <name evidence="12" type="primary">obgE</name>
    <name evidence="8" type="synonym">obg</name>
    <name evidence="12" type="ORF">MRX98_10150</name>
</gene>
<dbReference type="Pfam" id="PF01926">
    <property type="entry name" value="MMR_HSR1"/>
    <property type="match status" value="1"/>
</dbReference>
<dbReference type="InterPro" id="IPR006169">
    <property type="entry name" value="GTP1_OBG_dom"/>
</dbReference>
<comment type="caution">
    <text evidence="12">The sequence shown here is derived from an EMBL/GenBank/DDBJ whole genome shotgun (WGS) entry which is preliminary data.</text>
</comment>
<dbReference type="InterPro" id="IPR031167">
    <property type="entry name" value="G_OBG"/>
</dbReference>
<dbReference type="GO" id="GO:0000287">
    <property type="term" value="F:magnesium ion binding"/>
    <property type="evidence" value="ECO:0007669"/>
    <property type="project" value="InterPro"/>
</dbReference>
<dbReference type="PANTHER" id="PTHR11702:SF31">
    <property type="entry name" value="MITOCHONDRIAL RIBOSOME-ASSOCIATED GTPASE 2"/>
    <property type="match status" value="1"/>
</dbReference>
<dbReference type="RefSeq" id="WP_246906780.1">
    <property type="nucleotide sequence ID" value="NZ_JALJRB010000009.1"/>
</dbReference>
<evidence type="ECO:0000256" key="4">
    <source>
        <dbReference type="ARBA" id="ARBA00022741"/>
    </source>
</evidence>
<dbReference type="PANTHER" id="PTHR11702">
    <property type="entry name" value="DEVELOPMENTALLY REGULATED GTP-BINDING PROTEIN-RELATED"/>
    <property type="match status" value="1"/>
</dbReference>
<dbReference type="InterPro" id="IPR014100">
    <property type="entry name" value="GTP-bd_Obg/CgtA"/>
</dbReference>
<feature type="region of interest" description="Disordered" evidence="9">
    <location>
        <begin position="119"/>
        <end position="146"/>
    </location>
</feature>
<protein>
    <recommendedName>
        <fullName evidence="8">GTPase Obg</fullName>
        <ecNumber evidence="8">3.6.5.-</ecNumber>
    </recommendedName>
    <alternativeName>
        <fullName evidence="8">GTP-binding protein Obg</fullName>
    </alternativeName>
</protein>
<dbReference type="PIRSF" id="PIRSF002401">
    <property type="entry name" value="GTP_bd_Obg/CgtA"/>
    <property type="match status" value="1"/>
</dbReference>
<reference evidence="12" key="1">
    <citation type="submission" date="2022-04" db="EMBL/GenBank/DDBJ databases">
        <title>Desulfatitalea alkaliphila sp. nov., a novel anaerobic sulfate-reducing bacterium isolated from terrestrial mud volcano, Taman Peninsula, Russia.</title>
        <authorList>
            <person name="Khomyakova M.A."/>
            <person name="Merkel A.Y."/>
            <person name="Slobodkin A.I."/>
        </authorList>
    </citation>
    <scope>NUCLEOTIDE SEQUENCE</scope>
    <source>
        <strain evidence="12">M08but</strain>
    </source>
</reference>
<dbReference type="SUPFAM" id="SSF52540">
    <property type="entry name" value="P-loop containing nucleoside triphosphate hydrolases"/>
    <property type="match status" value="1"/>
</dbReference>
<dbReference type="InterPro" id="IPR006074">
    <property type="entry name" value="GTP1-OBG_CS"/>
</dbReference>
<dbReference type="NCBIfam" id="NF008956">
    <property type="entry name" value="PRK12299.1"/>
    <property type="match status" value="1"/>
</dbReference>
<evidence type="ECO:0000313" key="12">
    <source>
        <dbReference type="EMBL" id="MCJ8500933.1"/>
    </source>
</evidence>
<dbReference type="CDD" id="cd01898">
    <property type="entry name" value="Obg"/>
    <property type="match status" value="1"/>
</dbReference>
<feature type="binding site" evidence="8">
    <location>
        <begin position="191"/>
        <end position="195"/>
    </location>
    <ligand>
        <name>GTP</name>
        <dbReference type="ChEBI" id="CHEBI:37565"/>
    </ligand>
</feature>